<evidence type="ECO:0000313" key="3">
    <source>
        <dbReference type="Proteomes" id="UP000051530"/>
    </source>
</evidence>
<comment type="caution">
    <text evidence="2">The sequence shown here is derived from an EMBL/GenBank/DDBJ whole genome shotgun (WGS) entry which is preliminary data.</text>
</comment>
<feature type="signal peptide" evidence="1">
    <location>
        <begin position="1"/>
        <end position="17"/>
    </location>
</feature>
<name>A0A0R0LW58_9MICR</name>
<sequence>FLHWLFTLYVIWLGQVGDPCIQVILACWHFNNNLKLFKINPKINREQTNK</sequence>
<keyword evidence="1" id="KW-0732">Signal</keyword>
<feature type="non-terminal residue" evidence="2">
    <location>
        <position position="1"/>
    </location>
</feature>
<proteinExistence type="predicted"/>
<dbReference type="VEuPathDB" id="MicrosporidiaDB:M153_7320003"/>
<dbReference type="AlphaFoldDB" id="A0A0R0LW58"/>
<dbReference type="EMBL" id="LGUB01000281">
    <property type="protein sequence ID" value="KRH93603.1"/>
    <property type="molecule type" value="Genomic_DNA"/>
</dbReference>
<accession>A0A0R0LW58</accession>
<evidence type="ECO:0000256" key="1">
    <source>
        <dbReference type="SAM" id="SignalP"/>
    </source>
</evidence>
<feature type="chain" id="PRO_5006398970" description="Transposable element" evidence="1">
    <location>
        <begin position="18"/>
        <end position="50"/>
    </location>
</feature>
<dbReference type="Proteomes" id="UP000051530">
    <property type="component" value="Unassembled WGS sequence"/>
</dbReference>
<organism evidence="2 3">
    <name type="scientific">Pseudoloma neurophilia</name>
    <dbReference type="NCBI Taxonomy" id="146866"/>
    <lineage>
        <taxon>Eukaryota</taxon>
        <taxon>Fungi</taxon>
        <taxon>Fungi incertae sedis</taxon>
        <taxon>Microsporidia</taxon>
        <taxon>Pseudoloma</taxon>
    </lineage>
</organism>
<evidence type="ECO:0008006" key="4">
    <source>
        <dbReference type="Google" id="ProtNLM"/>
    </source>
</evidence>
<protein>
    <recommendedName>
        <fullName evidence="4">Transposable element</fullName>
    </recommendedName>
</protein>
<evidence type="ECO:0000313" key="2">
    <source>
        <dbReference type="EMBL" id="KRH93603.1"/>
    </source>
</evidence>
<gene>
    <name evidence="2" type="ORF">M153_7320003</name>
</gene>
<keyword evidence="3" id="KW-1185">Reference proteome</keyword>
<reference evidence="2 3" key="1">
    <citation type="submission" date="2015-07" db="EMBL/GenBank/DDBJ databases">
        <title>The genome of Pseudoloma neurophilia, a relevant intracellular parasite of the zebrafish.</title>
        <authorList>
            <person name="Ndikumana S."/>
            <person name="Pelin A."/>
            <person name="Sanders J."/>
            <person name="Corradi N."/>
        </authorList>
    </citation>
    <scope>NUCLEOTIDE SEQUENCE [LARGE SCALE GENOMIC DNA]</scope>
    <source>
        <strain evidence="2 3">MK1</strain>
    </source>
</reference>